<dbReference type="Proteomes" id="UP001213681">
    <property type="component" value="Unassembled WGS sequence"/>
</dbReference>
<organism evidence="1 2">
    <name type="scientific">Penicillium daleae</name>
    <dbReference type="NCBI Taxonomy" id="63821"/>
    <lineage>
        <taxon>Eukaryota</taxon>
        <taxon>Fungi</taxon>
        <taxon>Dikarya</taxon>
        <taxon>Ascomycota</taxon>
        <taxon>Pezizomycotina</taxon>
        <taxon>Eurotiomycetes</taxon>
        <taxon>Eurotiomycetidae</taxon>
        <taxon>Eurotiales</taxon>
        <taxon>Aspergillaceae</taxon>
        <taxon>Penicillium</taxon>
    </lineage>
</organism>
<proteinExistence type="predicted"/>
<dbReference type="GeneID" id="81606403"/>
<dbReference type="Pfam" id="PF05721">
    <property type="entry name" value="PhyH"/>
    <property type="match status" value="1"/>
</dbReference>
<reference evidence="1" key="1">
    <citation type="submission" date="2022-12" db="EMBL/GenBank/DDBJ databases">
        <authorList>
            <person name="Petersen C."/>
        </authorList>
    </citation>
    <scope>NUCLEOTIDE SEQUENCE</scope>
    <source>
        <strain evidence="1">IBT 16125</strain>
    </source>
</reference>
<evidence type="ECO:0000313" key="2">
    <source>
        <dbReference type="Proteomes" id="UP001213681"/>
    </source>
</evidence>
<evidence type="ECO:0000313" key="1">
    <source>
        <dbReference type="EMBL" id="KAJ5433623.1"/>
    </source>
</evidence>
<comment type="caution">
    <text evidence="1">The sequence shown here is derived from an EMBL/GenBank/DDBJ whole genome shotgun (WGS) entry which is preliminary data.</text>
</comment>
<reference evidence="1" key="2">
    <citation type="journal article" date="2023" name="IMA Fungus">
        <title>Comparative genomic study of the Penicillium genus elucidates a diverse pangenome and 15 lateral gene transfer events.</title>
        <authorList>
            <person name="Petersen C."/>
            <person name="Sorensen T."/>
            <person name="Nielsen M.R."/>
            <person name="Sondergaard T.E."/>
            <person name="Sorensen J.L."/>
            <person name="Fitzpatrick D.A."/>
            <person name="Frisvad J.C."/>
            <person name="Nielsen K.L."/>
        </authorList>
    </citation>
    <scope>NUCLEOTIDE SEQUENCE</scope>
    <source>
        <strain evidence="1">IBT 16125</strain>
    </source>
</reference>
<dbReference type="GO" id="GO:0051213">
    <property type="term" value="F:dioxygenase activity"/>
    <property type="evidence" value="ECO:0007669"/>
    <property type="project" value="UniProtKB-KW"/>
</dbReference>
<dbReference type="SUPFAM" id="SSF51197">
    <property type="entry name" value="Clavaminate synthase-like"/>
    <property type="match status" value="1"/>
</dbReference>
<dbReference type="RefSeq" id="XP_056760914.1">
    <property type="nucleotide sequence ID" value="XM_056916160.1"/>
</dbReference>
<keyword evidence="2" id="KW-1185">Reference proteome</keyword>
<dbReference type="EMBL" id="JAPVEA010000009">
    <property type="protein sequence ID" value="KAJ5433623.1"/>
    <property type="molecule type" value="Genomic_DNA"/>
</dbReference>
<sequence length="331" mass="36934">MSALPIEGKDKALPQLFVNDGPLAPERVARLKPSSPDEPVEDLRARLHSDGYLFLKQLMPRADVLKAREEYFKFLSPSGVLKPGSAPVNGIYDSSKDTSAFPGIGAGSTGENSRPSAEQAQLFVDLAIQAHREDWYAETFCRNTVLSAFIARLTGWGDKTLLLRRSLLRNNIPGTKAIGVHYDQIFLRWGDLSNLTAWCPMGDISIDGGGLIYLESSQELAEQFENDFSERAKESRFSETDSKNAFNSNMLSNGLLSNDPAKFGQRHGKRWLASDYEAGDVVLHLPYMIHASTINYSPEDVIRLATDIRFCDSSRPYDKRWCNFFDVNDGV</sequence>
<dbReference type="PANTHER" id="PTHR40128">
    <property type="entry name" value="EXPRESSED PROTEIN"/>
    <property type="match status" value="1"/>
</dbReference>
<name>A0AAD6BWH8_9EURO</name>
<gene>
    <name evidence="1" type="ORF">N7458_012779</name>
</gene>
<accession>A0AAD6BWH8</accession>
<protein>
    <submittedName>
        <fullName evidence="1">Phytanoyl- dioxygenase protein</fullName>
    </submittedName>
</protein>
<dbReference type="PANTHER" id="PTHR40128:SF1">
    <property type="entry name" value="PHYTANOYL-COA HYDROXYLASE"/>
    <property type="match status" value="1"/>
</dbReference>
<keyword evidence="1" id="KW-0560">Oxidoreductase</keyword>
<keyword evidence="1" id="KW-0223">Dioxygenase</keyword>
<dbReference type="Gene3D" id="2.60.120.620">
    <property type="entry name" value="q2cbj1_9rhob like domain"/>
    <property type="match status" value="1"/>
</dbReference>
<dbReference type="InterPro" id="IPR008775">
    <property type="entry name" value="Phytyl_CoA_dOase-like"/>
</dbReference>
<dbReference type="AlphaFoldDB" id="A0AAD6BWH8"/>